<evidence type="ECO:0000256" key="1">
    <source>
        <dbReference type="SAM" id="MobiDB-lite"/>
    </source>
</evidence>
<sequence>MMQAQDEQIRAQASQVQQLTDLVKNLALAGHRTLPVPQFADELQQAEQSAVPVEQSKLDGKAARKGDNPGKKGDKEKKGKGKGEGKDKKQKKGRQRERTAVEEQHLRAHLAQSPRRRRQMCATTVEAKDVGHEIAL</sequence>
<dbReference type="AlphaFoldDB" id="A0A1Q9D8E6"/>
<comment type="caution">
    <text evidence="2">The sequence shown here is derived from an EMBL/GenBank/DDBJ whole genome shotgun (WGS) entry which is preliminary data.</text>
</comment>
<protein>
    <submittedName>
        <fullName evidence="2">Uncharacterized protein</fullName>
    </submittedName>
</protein>
<reference evidence="2 3" key="1">
    <citation type="submission" date="2016-02" db="EMBL/GenBank/DDBJ databases">
        <title>Genome analysis of coral dinoflagellate symbionts highlights evolutionary adaptations to a symbiotic lifestyle.</title>
        <authorList>
            <person name="Aranda M."/>
            <person name="Li Y."/>
            <person name="Liew Y.J."/>
            <person name="Baumgarten S."/>
            <person name="Simakov O."/>
            <person name="Wilson M."/>
            <person name="Piel J."/>
            <person name="Ashoor H."/>
            <person name="Bougouffa S."/>
            <person name="Bajic V.B."/>
            <person name="Ryu T."/>
            <person name="Ravasi T."/>
            <person name="Bayer T."/>
            <person name="Micklem G."/>
            <person name="Kim H."/>
            <person name="Bhak J."/>
            <person name="Lajeunesse T.C."/>
            <person name="Voolstra C.R."/>
        </authorList>
    </citation>
    <scope>NUCLEOTIDE SEQUENCE [LARGE SCALE GENOMIC DNA]</scope>
    <source>
        <strain evidence="2 3">CCMP2467</strain>
    </source>
</reference>
<evidence type="ECO:0000313" key="3">
    <source>
        <dbReference type="Proteomes" id="UP000186817"/>
    </source>
</evidence>
<proteinExistence type="predicted"/>
<feature type="compositionally biased region" description="Basic and acidic residues" evidence="1">
    <location>
        <begin position="126"/>
        <end position="136"/>
    </location>
</feature>
<dbReference type="Proteomes" id="UP000186817">
    <property type="component" value="Unassembled WGS sequence"/>
</dbReference>
<keyword evidence="3" id="KW-1185">Reference proteome</keyword>
<gene>
    <name evidence="2" type="ORF">AK812_SmicGene26904</name>
</gene>
<dbReference type="EMBL" id="LSRX01000666">
    <property type="protein sequence ID" value="OLP91397.1"/>
    <property type="molecule type" value="Genomic_DNA"/>
</dbReference>
<name>A0A1Q9D8E6_SYMMI</name>
<feature type="compositionally biased region" description="Basic and acidic residues" evidence="1">
    <location>
        <begin position="96"/>
        <end position="106"/>
    </location>
</feature>
<organism evidence="2 3">
    <name type="scientific">Symbiodinium microadriaticum</name>
    <name type="common">Dinoflagellate</name>
    <name type="synonym">Zooxanthella microadriatica</name>
    <dbReference type="NCBI Taxonomy" id="2951"/>
    <lineage>
        <taxon>Eukaryota</taxon>
        <taxon>Sar</taxon>
        <taxon>Alveolata</taxon>
        <taxon>Dinophyceae</taxon>
        <taxon>Suessiales</taxon>
        <taxon>Symbiodiniaceae</taxon>
        <taxon>Symbiodinium</taxon>
    </lineage>
</organism>
<feature type="region of interest" description="Disordered" evidence="1">
    <location>
        <begin position="39"/>
        <end position="136"/>
    </location>
</feature>
<evidence type="ECO:0000313" key="2">
    <source>
        <dbReference type="EMBL" id="OLP91397.1"/>
    </source>
</evidence>
<accession>A0A1Q9D8E6</accession>
<feature type="compositionally biased region" description="Basic and acidic residues" evidence="1">
    <location>
        <begin position="56"/>
        <end position="87"/>
    </location>
</feature>